<dbReference type="Proteomes" id="UP000788993">
    <property type="component" value="Unassembled WGS sequence"/>
</dbReference>
<evidence type="ECO:0000313" key="5">
    <source>
        <dbReference type="Proteomes" id="UP000788993"/>
    </source>
</evidence>
<dbReference type="CDD" id="cd07067">
    <property type="entry name" value="HP_PGM_like"/>
    <property type="match status" value="1"/>
</dbReference>
<proteinExistence type="predicted"/>
<feature type="binding site" evidence="2">
    <location>
        <position position="258"/>
    </location>
    <ligand>
        <name>substrate</name>
    </ligand>
</feature>
<keyword evidence="5" id="KW-1185">Reference proteome</keyword>
<protein>
    <recommendedName>
        <fullName evidence="3">Nudix hydrolase domain-containing protein</fullName>
    </recommendedName>
</protein>
<reference evidence="4" key="2">
    <citation type="submission" date="2021-01" db="EMBL/GenBank/DDBJ databases">
        <authorList>
            <person name="Schikora-Tamarit M.A."/>
        </authorList>
    </citation>
    <scope>NUCLEOTIDE SEQUENCE</scope>
    <source>
        <strain evidence="4">NCAIM Y.01608</strain>
    </source>
</reference>
<dbReference type="Gene3D" id="3.90.79.10">
    <property type="entry name" value="Nucleoside Triphosphate Pyrophosphohydrolase"/>
    <property type="match status" value="1"/>
</dbReference>
<keyword evidence="1" id="KW-0378">Hydrolase</keyword>
<dbReference type="SMART" id="SM00855">
    <property type="entry name" value="PGAM"/>
    <property type="match status" value="1"/>
</dbReference>
<dbReference type="PANTHER" id="PTHR46192">
    <property type="entry name" value="BROAD-RANGE ACID PHOSPHATASE DET1"/>
    <property type="match status" value="1"/>
</dbReference>
<dbReference type="InterPro" id="IPR020084">
    <property type="entry name" value="NUDIX_hydrolase_CS"/>
</dbReference>
<dbReference type="Pfam" id="PF00300">
    <property type="entry name" value="His_Phos_1"/>
    <property type="match status" value="1"/>
</dbReference>
<dbReference type="InterPro" id="IPR013078">
    <property type="entry name" value="His_Pase_superF_clade-1"/>
</dbReference>
<dbReference type="PROSITE" id="PS00893">
    <property type="entry name" value="NUDIX_BOX"/>
    <property type="match status" value="1"/>
</dbReference>
<comment type="caution">
    <text evidence="4">The sequence shown here is derived from an EMBL/GenBank/DDBJ whole genome shotgun (WGS) entry which is preliminary data.</text>
</comment>
<dbReference type="GO" id="GO:0016787">
    <property type="term" value="F:hydrolase activity"/>
    <property type="evidence" value="ECO:0007669"/>
    <property type="project" value="UniProtKB-KW"/>
</dbReference>
<evidence type="ECO:0000313" key="4">
    <source>
        <dbReference type="EMBL" id="KAH3661093.1"/>
    </source>
</evidence>
<dbReference type="Gene3D" id="3.40.50.1240">
    <property type="entry name" value="Phosphoglycerate mutase-like"/>
    <property type="match status" value="1"/>
</dbReference>
<dbReference type="InterPro" id="IPR000086">
    <property type="entry name" value="NUDIX_hydrolase_dom"/>
</dbReference>
<gene>
    <name evidence="4" type="ORF">OGATHE_005426</name>
</gene>
<accession>A0A9P8NWD6</accession>
<name>A0A9P8NWD6_9ASCO</name>
<dbReference type="Pfam" id="PF00293">
    <property type="entry name" value="NUDIX"/>
    <property type="match status" value="1"/>
</dbReference>
<dbReference type="AlphaFoldDB" id="A0A9P8NWD6"/>
<dbReference type="SUPFAM" id="SSF53254">
    <property type="entry name" value="Phosphoglycerate mutase-like"/>
    <property type="match status" value="1"/>
</dbReference>
<reference evidence="4" key="1">
    <citation type="journal article" date="2021" name="Open Biol.">
        <title>Shared evolutionary footprints suggest mitochondrial oxidative damage underlies multiple complex I losses in fungi.</title>
        <authorList>
            <person name="Schikora-Tamarit M.A."/>
            <person name="Marcet-Houben M."/>
            <person name="Nosek J."/>
            <person name="Gabaldon T."/>
        </authorList>
    </citation>
    <scope>NUCLEOTIDE SEQUENCE</scope>
    <source>
        <strain evidence="4">NCAIM Y.01608</strain>
    </source>
</reference>
<dbReference type="InterPro" id="IPR015797">
    <property type="entry name" value="NUDIX_hydrolase-like_dom_sf"/>
</dbReference>
<sequence>MSNSLNLNAAKVTNVRPMANEDAKWLQLSKIDYLSPDGKARQWEMASRRTRPEGTSVDGVGIIAIIEKDSGPEVVLQKQFRPPVEGVCIEMPAGLVDPNESLQECAMRELKEETGYVGKVLTTGPLIFNDPGFCNTNTVIVTASIDMADPRNQNPQPELEENEFIEIFTLPLATFYESLEDLAKEGYKLDARLQNIAMGLKLAKSQGNKDKSVNRYIANHKVPLTEKGHEQAAMAGKQLKEFLRPDDSICFYTSPYMRARQTLEEIVEAISDTNIPYRTYEEPRMREQDFGNFQGTGEEMEQIWIERAQYGHFFYRIPYGESAADVYDRCASFNETLFRQFSKKSFPSVLVLVTHGIWARVFLTKWFRWSVEKFEDLQNVPNCRWIVMEKDETTQRYVLRTHLSTWSELEQTKREEEVKRDAGREFTFNSTVPLTDDEVRQVADAEARAKNEQVQKSLKIKHLFDKLKRDCQDADDDHEDQSCKNKV</sequence>
<dbReference type="EMBL" id="JAEUBD010001468">
    <property type="protein sequence ID" value="KAH3661093.1"/>
    <property type="molecule type" value="Genomic_DNA"/>
</dbReference>
<evidence type="ECO:0000256" key="1">
    <source>
        <dbReference type="ARBA" id="ARBA00022801"/>
    </source>
</evidence>
<organism evidence="4 5">
    <name type="scientific">Ogataea polymorpha</name>
    <dbReference type="NCBI Taxonomy" id="460523"/>
    <lineage>
        <taxon>Eukaryota</taxon>
        <taxon>Fungi</taxon>
        <taxon>Dikarya</taxon>
        <taxon>Ascomycota</taxon>
        <taxon>Saccharomycotina</taxon>
        <taxon>Pichiomycetes</taxon>
        <taxon>Pichiales</taxon>
        <taxon>Pichiaceae</taxon>
        <taxon>Ogataea</taxon>
    </lineage>
</organism>
<evidence type="ECO:0000256" key="2">
    <source>
        <dbReference type="PIRSR" id="PIRSR613078-2"/>
    </source>
</evidence>
<feature type="domain" description="Nudix hydrolase" evidence="3">
    <location>
        <begin position="55"/>
        <end position="193"/>
    </location>
</feature>
<evidence type="ECO:0000259" key="3">
    <source>
        <dbReference type="PROSITE" id="PS51462"/>
    </source>
</evidence>
<dbReference type="SUPFAM" id="SSF55811">
    <property type="entry name" value="Nudix"/>
    <property type="match status" value="1"/>
</dbReference>
<dbReference type="InterPro" id="IPR052765">
    <property type="entry name" value="PGM-Related"/>
</dbReference>
<dbReference type="InterPro" id="IPR029033">
    <property type="entry name" value="His_PPase_superfam"/>
</dbReference>
<dbReference type="CDD" id="cd18888">
    <property type="entry name" value="NUDIX_ADPRase_Nudt5"/>
    <property type="match status" value="1"/>
</dbReference>
<dbReference type="PROSITE" id="PS51462">
    <property type="entry name" value="NUDIX"/>
    <property type="match status" value="1"/>
</dbReference>
<dbReference type="FunFam" id="3.90.79.10:FF:000016">
    <property type="entry name" value="ADP-sugar pyrophosphatase isoform X1"/>
    <property type="match status" value="1"/>
</dbReference>